<dbReference type="AlphaFoldDB" id="A0A5C5UXC8"/>
<dbReference type="InterPro" id="IPR026881">
    <property type="entry name" value="WYL_dom"/>
</dbReference>
<comment type="caution">
    <text evidence="3">The sequence shown here is derived from an EMBL/GenBank/DDBJ whole genome shotgun (WGS) entry which is preliminary data.</text>
</comment>
<accession>A0A5C5UXC8</accession>
<organism evidence="3 4">
    <name type="scientific">Blastopirellula retiformator</name>
    <dbReference type="NCBI Taxonomy" id="2527970"/>
    <lineage>
        <taxon>Bacteria</taxon>
        <taxon>Pseudomonadati</taxon>
        <taxon>Planctomycetota</taxon>
        <taxon>Planctomycetia</taxon>
        <taxon>Pirellulales</taxon>
        <taxon>Pirellulaceae</taxon>
        <taxon>Blastopirellula</taxon>
    </lineage>
</organism>
<protein>
    <submittedName>
        <fullName evidence="3">Uncharacterized protein</fullName>
    </submittedName>
</protein>
<evidence type="ECO:0000313" key="3">
    <source>
        <dbReference type="EMBL" id="TWT30102.1"/>
    </source>
</evidence>
<evidence type="ECO:0000313" key="4">
    <source>
        <dbReference type="Proteomes" id="UP000318878"/>
    </source>
</evidence>
<dbReference type="InterPro" id="IPR057727">
    <property type="entry name" value="WCX_dom"/>
</dbReference>
<dbReference type="InterPro" id="IPR051534">
    <property type="entry name" value="CBASS_pafABC_assoc_protein"/>
</dbReference>
<evidence type="ECO:0000259" key="2">
    <source>
        <dbReference type="Pfam" id="PF25583"/>
    </source>
</evidence>
<dbReference type="Pfam" id="PF25583">
    <property type="entry name" value="WCX"/>
    <property type="match status" value="1"/>
</dbReference>
<feature type="domain" description="WYL" evidence="1">
    <location>
        <begin position="193"/>
        <end position="264"/>
    </location>
</feature>
<feature type="domain" description="WCX" evidence="2">
    <location>
        <begin position="295"/>
        <end position="371"/>
    </location>
</feature>
<gene>
    <name evidence="3" type="ORF">Enr8_47590</name>
</gene>
<dbReference type="PANTHER" id="PTHR34580:SF1">
    <property type="entry name" value="PROTEIN PAFC"/>
    <property type="match status" value="1"/>
</dbReference>
<dbReference type="Pfam" id="PF13280">
    <property type="entry name" value="WYL"/>
    <property type="match status" value="1"/>
</dbReference>
<reference evidence="3 4" key="1">
    <citation type="submission" date="2019-02" db="EMBL/GenBank/DDBJ databases">
        <title>Deep-cultivation of Planctomycetes and their phenomic and genomic characterization uncovers novel biology.</title>
        <authorList>
            <person name="Wiegand S."/>
            <person name="Jogler M."/>
            <person name="Boedeker C."/>
            <person name="Pinto D."/>
            <person name="Vollmers J."/>
            <person name="Rivas-Marin E."/>
            <person name="Kohn T."/>
            <person name="Peeters S.H."/>
            <person name="Heuer A."/>
            <person name="Rast P."/>
            <person name="Oberbeckmann S."/>
            <person name="Bunk B."/>
            <person name="Jeske O."/>
            <person name="Meyerdierks A."/>
            <person name="Storesund J.E."/>
            <person name="Kallscheuer N."/>
            <person name="Luecker S."/>
            <person name="Lage O.M."/>
            <person name="Pohl T."/>
            <person name="Merkel B.J."/>
            <person name="Hornburger P."/>
            <person name="Mueller R.-W."/>
            <person name="Bruemmer F."/>
            <person name="Labrenz M."/>
            <person name="Spormann A.M."/>
            <person name="Op Den Camp H."/>
            <person name="Overmann J."/>
            <person name="Amann R."/>
            <person name="Jetten M.S.M."/>
            <person name="Mascher T."/>
            <person name="Medema M.H."/>
            <person name="Devos D.P."/>
            <person name="Kaster A.-K."/>
            <person name="Ovreas L."/>
            <person name="Rohde M."/>
            <person name="Galperin M.Y."/>
            <person name="Jogler C."/>
        </authorList>
    </citation>
    <scope>NUCLEOTIDE SEQUENCE [LARGE SCALE GENOMIC DNA]</scope>
    <source>
        <strain evidence="3 4">Enr8</strain>
    </source>
</reference>
<dbReference type="EMBL" id="SJPF01000006">
    <property type="protein sequence ID" value="TWT30102.1"/>
    <property type="molecule type" value="Genomic_DNA"/>
</dbReference>
<dbReference type="Proteomes" id="UP000318878">
    <property type="component" value="Unassembled WGS sequence"/>
</dbReference>
<keyword evidence="4" id="KW-1185">Reference proteome</keyword>
<name>A0A5C5UXC8_9BACT</name>
<sequence>MRPLPSGVAAGYTANRAAIFAADARCDSPPSFTEEPDPVARNEQLIRQHKILQILEPSRYGYLLEEIRDDLVTQLGLTSLHVRTVRRDLEALQAAGVDVDSHESPRGRVWKMGSGARGMHKINASATELIALSLGRDLMLPLAGTPFWIGIESFWNKIQEELPGSIWDHYHKYRQVLHVSGITPKSYKEQEGVLKTINRAIQQHRVVQISYQTLGQPMPKQREIEPYGVVLYQSSIYIVAAAREVEDPESRVRHWKLDRFKKAEALDDYFKPPKDFDLEQHLAQSIGIFASEKPQNFKIRISSFAAAWVREDPWHPEQKIEPQEDGSVILTVKAANDLEIIPRVLALGPEAEVLSPASCRKAVAERVKRLAEIYKID</sequence>
<proteinExistence type="predicted"/>
<dbReference type="PANTHER" id="PTHR34580">
    <property type="match status" value="1"/>
</dbReference>
<dbReference type="PROSITE" id="PS52050">
    <property type="entry name" value="WYL"/>
    <property type="match status" value="1"/>
</dbReference>
<evidence type="ECO:0000259" key="1">
    <source>
        <dbReference type="Pfam" id="PF13280"/>
    </source>
</evidence>